<name>A0A382YAX9_9ZZZZ</name>
<sequence>MSSVPIFYDFQRETHLHSIVHGGDELGSTFNTIIL</sequence>
<proteinExistence type="predicted"/>
<dbReference type="EMBL" id="UINC01173856">
    <property type="protein sequence ID" value="SVD79678.1"/>
    <property type="molecule type" value="Genomic_DNA"/>
</dbReference>
<gene>
    <name evidence="1" type="ORF">METZ01_LOCUS432532</name>
</gene>
<reference evidence="1" key="1">
    <citation type="submission" date="2018-05" db="EMBL/GenBank/DDBJ databases">
        <authorList>
            <person name="Lanie J.A."/>
            <person name="Ng W.-L."/>
            <person name="Kazmierczak K.M."/>
            <person name="Andrzejewski T.M."/>
            <person name="Davidsen T.M."/>
            <person name="Wayne K.J."/>
            <person name="Tettelin H."/>
            <person name="Glass J.I."/>
            <person name="Rusch D."/>
            <person name="Podicherti R."/>
            <person name="Tsui H.-C.T."/>
            <person name="Winkler M.E."/>
        </authorList>
    </citation>
    <scope>NUCLEOTIDE SEQUENCE</scope>
</reference>
<protein>
    <submittedName>
        <fullName evidence="1">Uncharacterized protein</fullName>
    </submittedName>
</protein>
<accession>A0A382YAX9</accession>
<evidence type="ECO:0000313" key="1">
    <source>
        <dbReference type="EMBL" id="SVD79678.1"/>
    </source>
</evidence>
<dbReference type="AlphaFoldDB" id="A0A382YAX9"/>
<organism evidence="1">
    <name type="scientific">marine metagenome</name>
    <dbReference type="NCBI Taxonomy" id="408172"/>
    <lineage>
        <taxon>unclassified sequences</taxon>
        <taxon>metagenomes</taxon>
        <taxon>ecological metagenomes</taxon>
    </lineage>
</organism>